<comment type="caution">
    <text evidence="2">The sequence shown here is derived from an EMBL/GenBank/DDBJ whole genome shotgun (WGS) entry which is preliminary data.</text>
</comment>
<feature type="coiled-coil region" evidence="1">
    <location>
        <begin position="90"/>
        <end position="117"/>
    </location>
</feature>
<keyword evidence="1" id="KW-0175">Coiled coil</keyword>
<sequence length="120" mass="14272">MGEKAAPEILDRFKDTFADSVTKEPYMFIYVFCLNIKYNREWALNYCDYIQMFNFEAELLAHAAVSNNPIAYHRLTWAHELFHRYSQLEKISMKTERDEINRLLEQVENESRSSSDDDSC</sequence>
<dbReference type="Proteomes" id="UP000663825">
    <property type="component" value="Unassembled WGS sequence"/>
</dbReference>
<evidence type="ECO:0000313" key="2">
    <source>
        <dbReference type="EMBL" id="CAF3249071.1"/>
    </source>
</evidence>
<gene>
    <name evidence="2" type="ORF">TIS948_LOCUS15098</name>
</gene>
<accession>A0A817R7S4</accession>
<name>A0A817R7S4_9BILA</name>
<proteinExistence type="predicted"/>
<protein>
    <submittedName>
        <fullName evidence="2">Uncharacterized protein</fullName>
    </submittedName>
</protein>
<evidence type="ECO:0000256" key="1">
    <source>
        <dbReference type="SAM" id="Coils"/>
    </source>
</evidence>
<evidence type="ECO:0000313" key="3">
    <source>
        <dbReference type="Proteomes" id="UP000663825"/>
    </source>
</evidence>
<reference evidence="2" key="1">
    <citation type="submission" date="2021-02" db="EMBL/GenBank/DDBJ databases">
        <authorList>
            <person name="Nowell W R."/>
        </authorList>
    </citation>
    <scope>NUCLEOTIDE SEQUENCE</scope>
</reference>
<organism evidence="2 3">
    <name type="scientific">Rotaria socialis</name>
    <dbReference type="NCBI Taxonomy" id="392032"/>
    <lineage>
        <taxon>Eukaryota</taxon>
        <taxon>Metazoa</taxon>
        <taxon>Spiralia</taxon>
        <taxon>Gnathifera</taxon>
        <taxon>Rotifera</taxon>
        <taxon>Eurotatoria</taxon>
        <taxon>Bdelloidea</taxon>
        <taxon>Philodinida</taxon>
        <taxon>Philodinidae</taxon>
        <taxon>Rotaria</taxon>
    </lineage>
</organism>
<dbReference type="AlphaFoldDB" id="A0A817R7S4"/>
<dbReference type="EMBL" id="CAJNXB010002435">
    <property type="protein sequence ID" value="CAF3249071.1"/>
    <property type="molecule type" value="Genomic_DNA"/>
</dbReference>